<feature type="compositionally biased region" description="Polar residues" evidence="1">
    <location>
        <begin position="88"/>
        <end position="97"/>
    </location>
</feature>
<feature type="region of interest" description="Disordered" evidence="1">
    <location>
        <begin position="65"/>
        <end position="97"/>
    </location>
</feature>
<gene>
    <name evidence="2" type="ORF">TSPI_02975</name>
</gene>
<evidence type="ECO:0000313" key="3">
    <source>
        <dbReference type="Proteomes" id="UP001558632"/>
    </source>
</evidence>
<evidence type="ECO:0000256" key="1">
    <source>
        <dbReference type="SAM" id="MobiDB-lite"/>
    </source>
</evidence>
<dbReference type="Proteomes" id="UP001558632">
    <property type="component" value="Unassembled WGS sequence"/>
</dbReference>
<dbReference type="EMBL" id="JBEUSY010000528">
    <property type="protein sequence ID" value="KAL1227904.1"/>
    <property type="molecule type" value="Genomic_DNA"/>
</dbReference>
<feature type="compositionally biased region" description="Basic and acidic residues" evidence="1">
    <location>
        <begin position="65"/>
        <end position="86"/>
    </location>
</feature>
<keyword evidence="3" id="KW-1185">Reference proteome</keyword>
<proteinExistence type="predicted"/>
<protein>
    <submittedName>
        <fullName evidence="2">RNA1 polyprotein</fullName>
    </submittedName>
</protein>
<sequence>MSETIWHGGLQEMLNQLLKTVMKKDAEEINSKMNCILEHFKDALQFSNQAIKHTCLPYVNEKRLNEESEDRPCANNQREIESEKATAEFSSKRSLQP</sequence>
<organism evidence="2 3">
    <name type="scientific">Trichinella spiralis</name>
    <name type="common">Trichina worm</name>
    <dbReference type="NCBI Taxonomy" id="6334"/>
    <lineage>
        <taxon>Eukaryota</taxon>
        <taxon>Metazoa</taxon>
        <taxon>Ecdysozoa</taxon>
        <taxon>Nematoda</taxon>
        <taxon>Enoplea</taxon>
        <taxon>Dorylaimia</taxon>
        <taxon>Trichinellida</taxon>
        <taxon>Trichinellidae</taxon>
        <taxon>Trichinella</taxon>
    </lineage>
</organism>
<comment type="caution">
    <text evidence="2">The sequence shown here is derived from an EMBL/GenBank/DDBJ whole genome shotgun (WGS) entry which is preliminary data.</text>
</comment>
<accession>A0ABR3K303</accession>
<evidence type="ECO:0000313" key="2">
    <source>
        <dbReference type="EMBL" id="KAL1227904.1"/>
    </source>
</evidence>
<reference evidence="2 3" key="1">
    <citation type="submission" date="2024-07" db="EMBL/GenBank/DDBJ databases">
        <title>Enhanced genomic and transcriptomic resources for Trichinella pseudospiralis and T. spiralis underpin the discovery of pronounced molecular differences between stages and species.</title>
        <authorList>
            <person name="Pasi K.K."/>
            <person name="La Rosa G."/>
            <person name="Gomez-Morales M.A."/>
            <person name="Tosini F."/>
            <person name="Sumanam S."/>
            <person name="Young N.D."/>
            <person name="Chang B.C."/>
            <person name="Robin G.B."/>
        </authorList>
    </citation>
    <scope>NUCLEOTIDE SEQUENCE [LARGE SCALE GENOMIC DNA]</scope>
    <source>
        <strain evidence="2">ISS534</strain>
    </source>
</reference>
<name>A0ABR3K303_TRISP</name>